<dbReference type="EMBL" id="ML122262">
    <property type="protein sequence ID" value="RPD61403.1"/>
    <property type="molecule type" value="Genomic_DNA"/>
</dbReference>
<evidence type="ECO:0000313" key="2">
    <source>
        <dbReference type="EMBL" id="RPD61403.1"/>
    </source>
</evidence>
<dbReference type="AlphaFoldDB" id="A0A5C2SCA7"/>
<protein>
    <submittedName>
        <fullName evidence="2">Uncharacterized protein</fullName>
    </submittedName>
</protein>
<feature type="region of interest" description="Disordered" evidence="1">
    <location>
        <begin position="27"/>
        <end position="46"/>
    </location>
</feature>
<reference evidence="2" key="1">
    <citation type="journal article" date="2018" name="Genome Biol. Evol.">
        <title>Genomics and development of Lentinus tigrinus, a white-rot wood-decaying mushroom with dimorphic fruiting bodies.</title>
        <authorList>
            <person name="Wu B."/>
            <person name="Xu Z."/>
            <person name="Knudson A."/>
            <person name="Carlson A."/>
            <person name="Chen N."/>
            <person name="Kovaka S."/>
            <person name="LaButti K."/>
            <person name="Lipzen A."/>
            <person name="Pennachio C."/>
            <person name="Riley R."/>
            <person name="Schakwitz W."/>
            <person name="Umezawa K."/>
            <person name="Ohm R.A."/>
            <person name="Grigoriev I.V."/>
            <person name="Nagy L.G."/>
            <person name="Gibbons J."/>
            <person name="Hibbett D."/>
        </authorList>
    </citation>
    <scope>NUCLEOTIDE SEQUENCE [LARGE SCALE GENOMIC DNA]</scope>
    <source>
        <strain evidence="2">ALCF2SS1-6</strain>
    </source>
</reference>
<evidence type="ECO:0000256" key="1">
    <source>
        <dbReference type="SAM" id="MobiDB-lite"/>
    </source>
</evidence>
<keyword evidence="3" id="KW-1185">Reference proteome</keyword>
<sequence length="74" mass="7827">MEHLPQLTCVQCAFFEKLDEELDEVKASTGASGTCGAGRIGSQSASARAPHPSAVVTYHWIPLPLPAPLVPRQG</sequence>
<evidence type="ECO:0000313" key="3">
    <source>
        <dbReference type="Proteomes" id="UP000313359"/>
    </source>
</evidence>
<proteinExistence type="predicted"/>
<dbReference type="Proteomes" id="UP000313359">
    <property type="component" value="Unassembled WGS sequence"/>
</dbReference>
<name>A0A5C2SCA7_9APHY</name>
<dbReference type="OrthoDB" id="9970435at2759"/>
<accession>A0A5C2SCA7</accession>
<organism evidence="2 3">
    <name type="scientific">Lentinus tigrinus ALCF2SS1-6</name>
    <dbReference type="NCBI Taxonomy" id="1328759"/>
    <lineage>
        <taxon>Eukaryota</taxon>
        <taxon>Fungi</taxon>
        <taxon>Dikarya</taxon>
        <taxon>Basidiomycota</taxon>
        <taxon>Agaricomycotina</taxon>
        <taxon>Agaricomycetes</taxon>
        <taxon>Polyporales</taxon>
        <taxon>Polyporaceae</taxon>
        <taxon>Lentinus</taxon>
    </lineage>
</organism>
<gene>
    <name evidence="2" type="ORF">L227DRAFT_574471</name>
</gene>